<dbReference type="AlphaFoldDB" id="A0A377GCT7"/>
<evidence type="ECO:0000256" key="13">
    <source>
        <dbReference type="SAM" id="MobiDB-lite"/>
    </source>
</evidence>
<dbReference type="NCBIfam" id="NF010742">
    <property type="entry name" value="PRK14144.1"/>
    <property type="match status" value="1"/>
</dbReference>
<protein>
    <recommendedName>
        <fullName evidence="8 10">Protein GrpE</fullName>
    </recommendedName>
    <alternativeName>
        <fullName evidence="9 10">HSP-70 cofactor</fullName>
    </alternativeName>
</protein>
<dbReference type="CDD" id="cd00446">
    <property type="entry name" value="GrpE"/>
    <property type="match status" value="1"/>
</dbReference>
<evidence type="ECO:0000256" key="4">
    <source>
        <dbReference type="ARBA" id="ARBA00022490"/>
    </source>
</evidence>
<dbReference type="Proteomes" id="UP000254554">
    <property type="component" value="Unassembled WGS sequence"/>
</dbReference>
<accession>A0A377GCT7</accession>
<keyword evidence="4 10" id="KW-0963">Cytoplasm</keyword>
<dbReference type="GeneID" id="93293176"/>
<dbReference type="NCBIfam" id="NF010738">
    <property type="entry name" value="PRK14140.1"/>
    <property type="match status" value="1"/>
</dbReference>
<dbReference type="GO" id="GO:0042803">
    <property type="term" value="F:protein homodimerization activity"/>
    <property type="evidence" value="ECO:0007669"/>
    <property type="project" value="InterPro"/>
</dbReference>
<gene>
    <name evidence="10 14" type="primary">grpE</name>
    <name evidence="14" type="ORF">NCTC11370_02408</name>
</gene>
<keyword evidence="6 10" id="KW-0143">Chaperone</keyword>
<dbReference type="SUPFAM" id="SSF51064">
    <property type="entry name" value="Head domain of nucleotide exchange factor GrpE"/>
    <property type="match status" value="1"/>
</dbReference>
<comment type="similarity">
    <text evidence="2 10 12">Belongs to the GrpE family.</text>
</comment>
<dbReference type="GO" id="GO:0005829">
    <property type="term" value="C:cytosol"/>
    <property type="evidence" value="ECO:0007669"/>
    <property type="project" value="TreeGrafter"/>
</dbReference>
<dbReference type="SUPFAM" id="SSF58014">
    <property type="entry name" value="Coiled-coil domain of nucleotide exchange factor GrpE"/>
    <property type="match status" value="1"/>
</dbReference>
<dbReference type="RefSeq" id="WP_010654430.1">
    <property type="nucleotide sequence ID" value="NZ_UGGT01000001.1"/>
</dbReference>
<dbReference type="PRINTS" id="PR00773">
    <property type="entry name" value="GRPEPROTEIN"/>
</dbReference>
<evidence type="ECO:0000256" key="9">
    <source>
        <dbReference type="ARBA" id="ARBA00076414"/>
    </source>
</evidence>
<dbReference type="Gene3D" id="3.90.20.20">
    <property type="match status" value="1"/>
</dbReference>
<evidence type="ECO:0000256" key="1">
    <source>
        <dbReference type="ARBA" id="ARBA00004496"/>
    </source>
</evidence>
<evidence type="ECO:0000256" key="5">
    <source>
        <dbReference type="ARBA" id="ARBA00023016"/>
    </source>
</evidence>
<dbReference type="HAMAP" id="MF_01151">
    <property type="entry name" value="GrpE"/>
    <property type="match status" value="1"/>
</dbReference>
<keyword evidence="5 10" id="KW-0346">Stress response</keyword>
<evidence type="ECO:0000256" key="11">
    <source>
        <dbReference type="RuleBase" id="RU000639"/>
    </source>
</evidence>
<organism evidence="14 15">
    <name type="scientific">Fluoribacter dumoffii</name>
    <dbReference type="NCBI Taxonomy" id="463"/>
    <lineage>
        <taxon>Bacteria</taxon>
        <taxon>Pseudomonadati</taxon>
        <taxon>Pseudomonadota</taxon>
        <taxon>Gammaproteobacteria</taxon>
        <taxon>Legionellales</taxon>
        <taxon>Legionellaceae</taxon>
        <taxon>Fluoribacter</taxon>
    </lineage>
</organism>
<evidence type="ECO:0000313" key="15">
    <source>
        <dbReference type="Proteomes" id="UP000254554"/>
    </source>
</evidence>
<evidence type="ECO:0000313" key="14">
    <source>
        <dbReference type="EMBL" id="STO22321.1"/>
    </source>
</evidence>
<reference evidence="14 15" key="1">
    <citation type="submission" date="2018-06" db="EMBL/GenBank/DDBJ databases">
        <authorList>
            <consortium name="Pathogen Informatics"/>
            <person name="Doyle S."/>
        </authorList>
    </citation>
    <scope>NUCLEOTIDE SEQUENCE [LARGE SCALE GENOMIC DNA]</scope>
    <source>
        <strain evidence="14 15">NCTC11370</strain>
    </source>
</reference>
<dbReference type="OrthoDB" id="9789811at2"/>
<dbReference type="GO" id="GO:0051082">
    <property type="term" value="F:unfolded protein binding"/>
    <property type="evidence" value="ECO:0007669"/>
    <property type="project" value="TreeGrafter"/>
</dbReference>
<dbReference type="InterPro" id="IPR013805">
    <property type="entry name" value="GrpE_CC"/>
</dbReference>
<keyword evidence="15" id="KW-1185">Reference proteome</keyword>
<dbReference type="Pfam" id="PF01025">
    <property type="entry name" value="GrpE"/>
    <property type="match status" value="1"/>
</dbReference>
<dbReference type="NCBIfam" id="NF010748">
    <property type="entry name" value="PRK14150.1"/>
    <property type="match status" value="1"/>
</dbReference>
<comment type="subcellular location">
    <subcellularLocation>
        <location evidence="1 10">Cytoplasm</location>
    </subcellularLocation>
</comment>
<dbReference type="GO" id="GO:0000774">
    <property type="term" value="F:adenyl-nucleotide exchange factor activity"/>
    <property type="evidence" value="ECO:0007669"/>
    <property type="project" value="InterPro"/>
</dbReference>
<dbReference type="Gene3D" id="2.30.22.10">
    <property type="entry name" value="Head domain of nucleotide exchange factor GrpE"/>
    <property type="match status" value="1"/>
</dbReference>
<dbReference type="InterPro" id="IPR009012">
    <property type="entry name" value="GrpE_head"/>
</dbReference>
<sequence length="211" mass="24287">MSKQDKKNWHQFKEEHQHEEHQHEEHQSKKAKKNEEHEDSLDLSEEIAHPEPSLAHPDYKELSDKLTAVEQQAHQNWEKAVRAQAELDNVRRRAEREVANAHRYGVEKLITDLLPVIDSLEQALQLVINAQDESMKEGLELTLKLFMDVLKKFDVQQIDPAGAPFDPQVHEAMSMQAAPDAEPNTVLAVFQKGYKLSDRVIRPARVVVSKK</sequence>
<dbReference type="FunFam" id="2.30.22.10:FF:000001">
    <property type="entry name" value="Protein GrpE"/>
    <property type="match status" value="1"/>
</dbReference>
<feature type="region of interest" description="Disordered" evidence="13">
    <location>
        <begin position="1"/>
        <end position="58"/>
    </location>
</feature>
<evidence type="ECO:0000256" key="7">
    <source>
        <dbReference type="ARBA" id="ARBA00053401"/>
    </source>
</evidence>
<dbReference type="EMBL" id="UGGT01000001">
    <property type="protein sequence ID" value="STO22321.1"/>
    <property type="molecule type" value="Genomic_DNA"/>
</dbReference>
<evidence type="ECO:0000256" key="2">
    <source>
        <dbReference type="ARBA" id="ARBA00009054"/>
    </source>
</evidence>
<comment type="subunit">
    <text evidence="3 10">Homodimer.</text>
</comment>
<evidence type="ECO:0000256" key="10">
    <source>
        <dbReference type="HAMAP-Rule" id="MF_01151"/>
    </source>
</evidence>
<dbReference type="GO" id="GO:0006457">
    <property type="term" value="P:protein folding"/>
    <property type="evidence" value="ECO:0007669"/>
    <property type="project" value="InterPro"/>
</dbReference>
<evidence type="ECO:0000256" key="8">
    <source>
        <dbReference type="ARBA" id="ARBA00072274"/>
    </source>
</evidence>
<dbReference type="InterPro" id="IPR000740">
    <property type="entry name" value="GrpE"/>
</dbReference>
<evidence type="ECO:0000256" key="3">
    <source>
        <dbReference type="ARBA" id="ARBA00011738"/>
    </source>
</evidence>
<dbReference type="PANTHER" id="PTHR21237">
    <property type="entry name" value="GRPE PROTEIN"/>
    <property type="match status" value="1"/>
</dbReference>
<dbReference type="NCBIfam" id="NF010737">
    <property type="entry name" value="PRK14139.1"/>
    <property type="match status" value="1"/>
</dbReference>
<dbReference type="PROSITE" id="PS01071">
    <property type="entry name" value="GRPE"/>
    <property type="match status" value="1"/>
</dbReference>
<dbReference type="PANTHER" id="PTHR21237:SF23">
    <property type="entry name" value="GRPE PROTEIN HOMOLOG, MITOCHONDRIAL"/>
    <property type="match status" value="1"/>
</dbReference>
<evidence type="ECO:0000256" key="12">
    <source>
        <dbReference type="RuleBase" id="RU004478"/>
    </source>
</evidence>
<dbReference type="GO" id="GO:0051087">
    <property type="term" value="F:protein-folding chaperone binding"/>
    <property type="evidence" value="ECO:0007669"/>
    <property type="project" value="InterPro"/>
</dbReference>
<name>A0A377GCT7_9GAMM</name>
<comment type="function">
    <text evidence="7 10 11">Participates actively in the response to hyperosmotic and heat shock by preventing the aggregation of stress-denatured proteins, in association with DnaK and GrpE. It is the nucleotide exchange factor for DnaK and may function as a thermosensor. Unfolded proteins bind initially to DnaJ; upon interaction with the DnaJ-bound protein, DnaK hydrolyzes its bound ATP, resulting in the formation of a stable complex. GrpE releases ADP from DnaK; ATP binding to DnaK triggers the release of the substrate protein, thus completing the reaction cycle. Several rounds of ATP-dependent interactions between DnaJ, DnaK and GrpE are required for fully efficient folding.</text>
</comment>
<evidence type="ECO:0000256" key="6">
    <source>
        <dbReference type="ARBA" id="ARBA00023186"/>
    </source>
</evidence>
<proteinExistence type="inferred from homology"/>
<feature type="compositionally biased region" description="Basic and acidic residues" evidence="13">
    <location>
        <begin position="1"/>
        <end position="36"/>
    </location>
</feature>
<dbReference type="STRING" id="1094715.GCA_000236165_02252"/>